<dbReference type="GO" id="GO:0010181">
    <property type="term" value="F:FMN binding"/>
    <property type="evidence" value="ECO:0007669"/>
    <property type="project" value="UniProtKB-UniRule"/>
</dbReference>
<comment type="similarity">
    <text evidence="3 4">In the N-terminal section; belongs to the HFCD (homo-oligomeric flavin containing Cys decarboxylase) superfamily.</text>
</comment>
<dbReference type="GO" id="GO:0071513">
    <property type="term" value="C:phosphopantothenoylcysteine decarboxylase complex"/>
    <property type="evidence" value="ECO:0007669"/>
    <property type="project" value="TreeGrafter"/>
</dbReference>
<comment type="pathway">
    <text evidence="3 4">Cofactor biosynthesis; coenzyme A biosynthesis; CoA from (R)-pantothenate: step 2/5.</text>
</comment>
<feature type="binding site" evidence="3">
    <location>
        <position position="324"/>
    </location>
    <ligand>
        <name>CTP</name>
        <dbReference type="ChEBI" id="CHEBI:37563"/>
    </ligand>
</feature>
<dbReference type="NCBIfam" id="TIGR00521">
    <property type="entry name" value="coaBC_dfp"/>
    <property type="match status" value="1"/>
</dbReference>
<dbReference type="AlphaFoldDB" id="A0A4Q6XNU7"/>
<keyword evidence="8" id="KW-1185">Reference proteome</keyword>
<keyword evidence="3" id="KW-0460">Magnesium</keyword>
<sequence>MSLKGKNIAIGVCGGIAAYKIASLVRLLVKENANVQVLMTPDAKEFITPLTLATLSKRPVLSDYINRHTETWNNHVELGLQADLLLIAPATANTLSKMAHGACDNLLLATYLSAKCAVMFAPAMDLDMWLHPSTQENVHRLLNFGNILIAPGKGELASGLIGEGRLAEPEEMLQHIQHFFSNSLPLEGKKALVTAGPTHEAIDPVRFIGNHSSGKMGYAIASALQSLGATVTLVSGPTQLPTPPKVNRHDVTSAQEMLEACSSHFETVDIIVMSAAVADYTPVSVASQKIKKKDTNLEIALKKTTDILATLGKKKTNKQTLVGFALETENELQNAQDKLQRKNLDYIVLNSMQDKGAGFGGDTNKVTMIDRKGETQQFELKSKKDVANDIAAVIIAHQAAINS</sequence>
<dbReference type="InterPro" id="IPR005252">
    <property type="entry name" value="CoaBC"/>
</dbReference>
<dbReference type="GO" id="GO:0004632">
    <property type="term" value="F:phosphopantothenate--cysteine ligase activity"/>
    <property type="evidence" value="ECO:0007669"/>
    <property type="project" value="UniProtKB-UniRule"/>
</dbReference>
<keyword evidence="3" id="KW-0479">Metal-binding</keyword>
<organism evidence="7 8">
    <name type="scientific">Sphingobacterium corticibacterium</name>
    <dbReference type="NCBI Taxonomy" id="2484746"/>
    <lineage>
        <taxon>Bacteria</taxon>
        <taxon>Pseudomonadati</taxon>
        <taxon>Bacteroidota</taxon>
        <taxon>Sphingobacteriia</taxon>
        <taxon>Sphingobacteriales</taxon>
        <taxon>Sphingobacteriaceae</taxon>
        <taxon>Sphingobacterium</taxon>
    </lineage>
</organism>
<gene>
    <name evidence="3 7" type="primary">coaBC</name>
    <name evidence="7" type="ORF">EWE74_16850</name>
</gene>
<keyword evidence="3 4" id="KW-0436">Ligase</keyword>
<dbReference type="GO" id="GO:0004633">
    <property type="term" value="F:phosphopantothenoylcysteine decarboxylase activity"/>
    <property type="evidence" value="ECO:0007669"/>
    <property type="project" value="UniProtKB-UniRule"/>
</dbReference>
<keyword evidence="1 3" id="KW-0210">Decarboxylase</keyword>
<dbReference type="EC" id="6.3.2.5" evidence="3"/>
<feature type="region of interest" description="Phosphopantothenate--cysteine ligase" evidence="3">
    <location>
        <begin position="191"/>
        <end position="403"/>
    </location>
</feature>
<reference evidence="7 8" key="1">
    <citation type="submission" date="2019-02" db="EMBL/GenBank/DDBJ databases">
        <authorList>
            <person name="Li Y."/>
        </authorList>
    </citation>
    <scope>NUCLEOTIDE SEQUENCE [LARGE SCALE GENOMIC DNA]</scope>
    <source>
        <strain evidence="7 8">30C10-4-7</strain>
    </source>
</reference>
<keyword evidence="3 4" id="KW-0288">FMN</keyword>
<dbReference type="UniPathway" id="UPA00241">
    <property type="reaction ID" value="UER00353"/>
</dbReference>
<dbReference type="PANTHER" id="PTHR14359">
    <property type="entry name" value="HOMO-OLIGOMERIC FLAVIN CONTAINING CYS DECARBOXYLASE FAMILY"/>
    <property type="match status" value="1"/>
</dbReference>
<feature type="domain" description="Flavoprotein" evidence="5">
    <location>
        <begin position="6"/>
        <end position="177"/>
    </location>
</feature>
<dbReference type="InterPro" id="IPR003382">
    <property type="entry name" value="Flavoprotein"/>
</dbReference>
<comment type="function">
    <text evidence="3">Catalyzes two sequential steps in the biosynthesis of coenzyme A. In the first step cysteine is conjugated to 4'-phosphopantothenate to form 4-phosphopantothenoylcysteine. In the second step the latter compound is decarboxylated to form 4'-phosphopantotheine.</text>
</comment>
<feature type="binding site" evidence="3">
    <location>
        <position position="289"/>
    </location>
    <ligand>
        <name>CTP</name>
        <dbReference type="ChEBI" id="CHEBI:37563"/>
    </ligand>
</feature>
<dbReference type="Gene3D" id="3.40.50.1950">
    <property type="entry name" value="Flavin prenyltransferase-like"/>
    <property type="match status" value="1"/>
</dbReference>
<comment type="cofactor">
    <cofactor evidence="3">
        <name>Mg(2+)</name>
        <dbReference type="ChEBI" id="CHEBI:18420"/>
    </cofactor>
</comment>
<dbReference type="GO" id="GO:0015941">
    <property type="term" value="P:pantothenate catabolic process"/>
    <property type="evidence" value="ECO:0007669"/>
    <property type="project" value="InterPro"/>
</dbReference>
<dbReference type="GO" id="GO:0046872">
    <property type="term" value="F:metal ion binding"/>
    <property type="evidence" value="ECO:0007669"/>
    <property type="project" value="UniProtKB-KW"/>
</dbReference>
<keyword evidence="2 3" id="KW-0456">Lyase</keyword>
<accession>A0A4Q6XNU7</accession>
<evidence type="ECO:0000256" key="2">
    <source>
        <dbReference type="ARBA" id="ARBA00023239"/>
    </source>
</evidence>
<dbReference type="PANTHER" id="PTHR14359:SF6">
    <property type="entry name" value="PHOSPHOPANTOTHENOYLCYSTEINE DECARBOXYLASE"/>
    <property type="match status" value="1"/>
</dbReference>
<dbReference type="InterPro" id="IPR035929">
    <property type="entry name" value="CoaB-like_sf"/>
</dbReference>
<keyword evidence="3 4" id="KW-0285">Flavoprotein</keyword>
<comment type="catalytic activity">
    <reaction evidence="3 4">
        <text>(R)-4'-phosphopantothenate + L-cysteine + CTP = N-[(R)-4-phosphopantothenoyl]-L-cysteine + CMP + diphosphate + H(+)</text>
        <dbReference type="Rhea" id="RHEA:19397"/>
        <dbReference type="ChEBI" id="CHEBI:10986"/>
        <dbReference type="ChEBI" id="CHEBI:15378"/>
        <dbReference type="ChEBI" id="CHEBI:33019"/>
        <dbReference type="ChEBI" id="CHEBI:35235"/>
        <dbReference type="ChEBI" id="CHEBI:37563"/>
        <dbReference type="ChEBI" id="CHEBI:59458"/>
        <dbReference type="ChEBI" id="CHEBI:60377"/>
        <dbReference type="EC" id="6.3.2.5"/>
    </reaction>
</comment>
<comment type="caution">
    <text evidence="3">Lacks conserved residue(s) required for the propagation of feature annotation.</text>
</comment>
<name>A0A4Q6XNU7_9SPHI</name>
<dbReference type="EC" id="4.1.1.36" evidence="3"/>
<comment type="similarity">
    <text evidence="3 4">In the C-terminal section; belongs to the PPC synthetase family.</text>
</comment>
<evidence type="ECO:0000259" key="5">
    <source>
        <dbReference type="Pfam" id="PF02441"/>
    </source>
</evidence>
<evidence type="ECO:0000259" key="6">
    <source>
        <dbReference type="Pfam" id="PF04127"/>
    </source>
</evidence>
<dbReference type="InterPro" id="IPR007085">
    <property type="entry name" value="DNA/pantothenate-metab_flavo_C"/>
</dbReference>
<dbReference type="GO" id="GO:0015937">
    <property type="term" value="P:coenzyme A biosynthetic process"/>
    <property type="evidence" value="ECO:0007669"/>
    <property type="project" value="UniProtKB-UniRule"/>
</dbReference>
<dbReference type="SUPFAM" id="SSF52507">
    <property type="entry name" value="Homo-oligomeric flavin-containing Cys decarboxylases, HFCD"/>
    <property type="match status" value="1"/>
</dbReference>
<dbReference type="Pfam" id="PF04127">
    <property type="entry name" value="DFP"/>
    <property type="match status" value="1"/>
</dbReference>
<dbReference type="Proteomes" id="UP000292855">
    <property type="component" value="Unassembled WGS sequence"/>
</dbReference>
<evidence type="ECO:0000256" key="4">
    <source>
        <dbReference type="RuleBase" id="RU364078"/>
    </source>
</evidence>
<dbReference type="Gene3D" id="3.40.50.10300">
    <property type="entry name" value="CoaB-like"/>
    <property type="match status" value="1"/>
</dbReference>
<dbReference type="SUPFAM" id="SSF102645">
    <property type="entry name" value="CoaB-like"/>
    <property type="match status" value="1"/>
</dbReference>
<comment type="pathway">
    <text evidence="3 4">Cofactor biosynthesis; coenzyme A biosynthesis; CoA from (R)-pantothenate: step 3/5.</text>
</comment>
<dbReference type="OrthoDB" id="9802554at2"/>
<evidence type="ECO:0000313" key="8">
    <source>
        <dbReference type="Proteomes" id="UP000292855"/>
    </source>
</evidence>
<dbReference type="EMBL" id="SGIT01000003">
    <property type="protein sequence ID" value="RZF58984.1"/>
    <property type="molecule type" value="Genomic_DNA"/>
</dbReference>
<evidence type="ECO:0000256" key="1">
    <source>
        <dbReference type="ARBA" id="ARBA00022793"/>
    </source>
</evidence>
<comment type="caution">
    <text evidence="7">The sequence shown here is derived from an EMBL/GenBank/DDBJ whole genome shotgun (WGS) entry which is preliminary data.</text>
</comment>
<feature type="domain" description="DNA/pantothenate metabolism flavoprotein C-terminal" evidence="6">
    <location>
        <begin position="186"/>
        <end position="395"/>
    </location>
</feature>
<keyword evidence="3" id="KW-0511">Multifunctional enzyme</keyword>
<dbReference type="Pfam" id="PF02441">
    <property type="entry name" value="Flavoprotein"/>
    <property type="match status" value="1"/>
</dbReference>
<protein>
    <recommendedName>
        <fullName evidence="3">Coenzyme A biosynthesis bifunctional protein CoaBC</fullName>
    </recommendedName>
    <alternativeName>
        <fullName evidence="3">DNA/pantothenate metabolism flavoprotein</fullName>
    </alternativeName>
    <alternativeName>
        <fullName evidence="3">Phosphopantothenoylcysteine synthetase/decarboxylase</fullName>
        <shortName evidence="3">PPCS-PPCDC</shortName>
    </alternativeName>
    <domain>
        <recommendedName>
            <fullName evidence="3">Phosphopantothenoylcysteine decarboxylase</fullName>
            <shortName evidence="3">PPC decarboxylase</shortName>
            <shortName evidence="3">PPC-DC</shortName>
            <ecNumber evidence="3">4.1.1.36</ecNumber>
        </recommendedName>
        <alternativeName>
            <fullName evidence="3">CoaC</fullName>
        </alternativeName>
    </domain>
    <domain>
        <recommendedName>
            <fullName evidence="3">Phosphopantothenate--cysteine ligase</fullName>
            <ecNumber evidence="3">6.3.2.5</ecNumber>
        </recommendedName>
        <alternativeName>
            <fullName evidence="3">CoaB</fullName>
        </alternativeName>
        <alternativeName>
            <fullName evidence="3">Phosphopantothenoylcysteine synthetase</fullName>
            <shortName evidence="3">PPC synthetase</shortName>
            <shortName evidence="3">PPC-S</shortName>
        </alternativeName>
    </domain>
</protein>
<evidence type="ECO:0000256" key="3">
    <source>
        <dbReference type="HAMAP-Rule" id="MF_02225"/>
    </source>
</evidence>
<comment type="function">
    <text evidence="4">Catalyzes two steps in the biosynthesis of coenzyme A. In the first step cysteine is conjugated to 4'-phosphopantothenate to form 4-phosphopantothenoylcysteine, in the latter compound is decarboxylated to form 4'-phosphopantotheine.</text>
</comment>
<proteinExistence type="inferred from homology"/>
<feature type="binding site" evidence="3">
    <location>
        <position position="338"/>
    </location>
    <ligand>
        <name>CTP</name>
        <dbReference type="ChEBI" id="CHEBI:37563"/>
    </ligand>
</feature>
<dbReference type="InterPro" id="IPR036551">
    <property type="entry name" value="Flavin_trans-like"/>
</dbReference>
<dbReference type="RefSeq" id="WP_130142820.1">
    <property type="nucleotide sequence ID" value="NZ_SGIT01000003.1"/>
</dbReference>
<feature type="binding site" evidence="3">
    <location>
        <position position="279"/>
    </location>
    <ligand>
        <name>CTP</name>
        <dbReference type="ChEBI" id="CHEBI:37563"/>
    </ligand>
</feature>
<feature type="region of interest" description="Phosphopantothenoylcysteine decarboxylase" evidence="3">
    <location>
        <begin position="1"/>
        <end position="190"/>
    </location>
</feature>
<comment type="cofactor">
    <cofactor evidence="3">
        <name>FMN</name>
        <dbReference type="ChEBI" id="CHEBI:58210"/>
    </cofactor>
    <text evidence="3">Binds 1 FMN per subunit.</text>
</comment>
<dbReference type="HAMAP" id="MF_02225">
    <property type="entry name" value="CoaBC"/>
    <property type="match status" value="1"/>
</dbReference>
<comment type="catalytic activity">
    <reaction evidence="3 4">
        <text>N-[(R)-4-phosphopantothenoyl]-L-cysteine + H(+) = (R)-4'-phosphopantetheine + CO2</text>
        <dbReference type="Rhea" id="RHEA:16793"/>
        <dbReference type="ChEBI" id="CHEBI:15378"/>
        <dbReference type="ChEBI" id="CHEBI:16526"/>
        <dbReference type="ChEBI" id="CHEBI:59458"/>
        <dbReference type="ChEBI" id="CHEBI:61723"/>
        <dbReference type="EC" id="4.1.1.36"/>
    </reaction>
</comment>
<evidence type="ECO:0000313" key="7">
    <source>
        <dbReference type="EMBL" id="RZF58984.1"/>
    </source>
</evidence>
<feature type="binding site" evidence="3">
    <location>
        <position position="342"/>
    </location>
    <ligand>
        <name>CTP</name>
        <dbReference type="ChEBI" id="CHEBI:37563"/>
    </ligand>
</feature>